<accession>V7BZ01</accession>
<name>V7BZ01_PHAVU</name>
<dbReference type="EMBL" id="CM002292">
    <property type="protein sequence ID" value="ESW21871.1"/>
    <property type="molecule type" value="Genomic_DNA"/>
</dbReference>
<dbReference type="Gramene" id="ESW21871">
    <property type="protein sequence ID" value="ESW21871"/>
    <property type="gene ID" value="PHAVU_005G106300g"/>
</dbReference>
<dbReference type="OMA" id="FFIFVDC"/>
<keyword evidence="1" id="KW-1133">Transmembrane helix</keyword>
<keyword evidence="3" id="KW-1185">Reference proteome</keyword>
<sequence length="51" mass="5928">MANIKELNESVAKSKTKRNHGSTRFFIFVDCLFILIFLGFLCFVVFKILDI</sequence>
<protein>
    <submittedName>
        <fullName evidence="2">Uncharacterized protein</fullName>
    </submittedName>
</protein>
<dbReference type="eggNOG" id="ENOG502SCM1">
    <property type="taxonomic scope" value="Eukaryota"/>
</dbReference>
<feature type="transmembrane region" description="Helical" evidence="1">
    <location>
        <begin position="25"/>
        <end position="49"/>
    </location>
</feature>
<evidence type="ECO:0000313" key="2">
    <source>
        <dbReference type="EMBL" id="ESW21871.1"/>
    </source>
</evidence>
<dbReference type="Proteomes" id="UP000000226">
    <property type="component" value="Chromosome 5"/>
</dbReference>
<evidence type="ECO:0000256" key="1">
    <source>
        <dbReference type="SAM" id="Phobius"/>
    </source>
</evidence>
<keyword evidence="1" id="KW-0812">Transmembrane</keyword>
<dbReference type="SMR" id="V7BZ01"/>
<evidence type="ECO:0000313" key="3">
    <source>
        <dbReference type="Proteomes" id="UP000000226"/>
    </source>
</evidence>
<proteinExistence type="predicted"/>
<reference evidence="3" key="1">
    <citation type="journal article" date="2014" name="Nat. Genet.">
        <title>A reference genome for common bean and genome-wide analysis of dual domestications.</title>
        <authorList>
            <person name="Schmutz J."/>
            <person name="McClean P.E."/>
            <person name="Mamidi S."/>
            <person name="Wu G.A."/>
            <person name="Cannon S.B."/>
            <person name="Grimwood J."/>
            <person name="Jenkins J."/>
            <person name="Shu S."/>
            <person name="Song Q."/>
            <person name="Chavarro C."/>
            <person name="Torres-Torres M."/>
            <person name="Geffroy V."/>
            <person name="Moghaddam S.M."/>
            <person name="Gao D."/>
            <person name="Abernathy B."/>
            <person name="Barry K."/>
            <person name="Blair M."/>
            <person name="Brick M.A."/>
            <person name="Chovatia M."/>
            <person name="Gepts P."/>
            <person name="Goodstein D.M."/>
            <person name="Gonzales M."/>
            <person name="Hellsten U."/>
            <person name="Hyten D.L."/>
            <person name="Jia G."/>
            <person name="Kelly J.D."/>
            <person name="Kudrna D."/>
            <person name="Lee R."/>
            <person name="Richard M.M."/>
            <person name="Miklas P.N."/>
            <person name="Osorno J.M."/>
            <person name="Rodrigues J."/>
            <person name="Thareau V."/>
            <person name="Urrea C.A."/>
            <person name="Wang M."/>
            <person name="Yu Y."/>
            <person name="Zhang M."/>
            <person name="Wing R.A."/>
            <person name="Cregan P.B."/>
            <person name="Rokhsar D.S."/>
            <person name="Jackson S.A."/>
        </authorList>
    </citation>
    <scope>NUCLEOTIDE SEQUENCE [LARGE SCALE GENOMIC DNA]</scope>
    <source>
        <strain evidence="3">cv. G19833</strain>
    </source>
</reference>
<dbReference type="AlphaFoldDB" id="V7BZ01"/>
<organism evidence="2 3">
    <name type="scientific">Phaseolus vulgaris</name>
    <name type="common">Kidney bean</name>
    <name type="synonym">French bean</name>
    <dbReference type="NCBI Taxonomy" id="3885"/>
    <lineage>
        <taxon>Eukaryota</taxon>
        <taxon>Viridiplantae</taxon>
        <taxon>Streptophyta</taxon>
        <taxon>Embryophyta</taxon>
        <taxon>Tracheophyta</taxon>
        <taxon>Spermatophyta</taxon>
        <taxon>Magnoliopsida</taxon>
        <taxon>eudicotyledons</taxon>
        <taxon>Gunneridae</taxon>
        <taxon>Pentapetalae</taxon>
        <taxon>rosids</taxon>
        <taxon>fabids</taxon>
        <taxon>Fabales</taxon>
        <taxon>Fabaceae</taxon>
        <taxon>Papilionoideae</taxon>
        <taxon>50 kb inversion clade</taxon>
        <taxon>NPAAA clade</taxon>
        <taxon>indigoferoid/millettioid clade</taxon>
        <taxon>Phaseoleae</taxon>
        <taxon>Phaseolus</taxon>
    </lineage>
</organism>
<keyword evidence="1" id="KW-0472">Membrane</keyword>
<dbReference type="OrthoDB" id="1431237at2759"/>
<gene>
    <name evidence="2" type="ORF">PHAVU_005G106300g</name>
</gene>